<dbReference type="AlphaFoldDB" id="A0A1H3WVZ6"/>
<keyword evidence="3" id="KW-1185">Reference proteome</keyword>
<dbReference type="EMBL" id="FNQM01000002">
    <property type="protein sequence ID" value="SDZ90554.1"/>
    <property type="molecule type" value="Genomic_DNA"/>
</dbReference>
<protein>
    <recommendedName>
        <fullName evidence="4">Transporter</fullName>
    </recommendedName>
</protein>
<keyword evidence="1" id="KW-0472">Membrane</keyword>
<gene>
    <name evidence="2" type="ORF">SAMN05444370_102126</name>
</gene>
<sequence>MSGAGIAITGFAVATAIIADYFIKIASQKEASLLTWSFLIGASLYVLSAGGWLFAMKTMTLGQVGVLYSVVTILALTAMGVIWFEETLGWREGLGIFFALLSVLLMSRFL</sequence>
<evidence type="ECO:0000313" key="3">
    <source>
        <dbReference type="Proteomes" id="UP000198703"/>
    </source>
</evidence>
<feature type="transmembrane region" description="Helical" evidence="1">
    <location>
        <begin position="66"/>
        <end position="84"/>
    </location>
</feature>
<keyword evidence="1" id="KW-0812">Transmembrane</keyword>
<feature type="transmembrane region" description="Helical" evidence="1">
    <location>
        <begin position="90"/>
        <end position="109"/>
    </location>
</feature>
<accession>A0A1H3WVZ6</accession>
<proteinExistence type="predicted"/>
<feature type="transmembrane region" description="Helical" evidence="1">
    <location>
        <begin position="35"/>
        <end position="54"/>
    </location>
</feature>
<dbReference type="InterPro" id="IPR037185">
    <property type="entry name" value="EmrE-like"/>
</dbReference>
<evidence type="ECO:0000256" key="1">
    <source>
        <dbReference type="SAM" id="Phobius"/>
    </source>
</evidence>
<reference evidence="2 3" key="1">
    <citation type="submission" date="2016-10" db="EMBL/GenBank/DDBJ databases">
        <authorList>
            <person name="de Groot N.N."/>
        </authorList>
    </citation>
    <scope>NUCLEOTIDE SEQUENCE [LARGE SCALE GENOMIC DNA]</scope>
    <source>
        <strain evidence="2 3">DSM 15345</strain>
    </source>
</reference>
<dbReference type="Proteomes" id="UP000198703">
    <property type="component" value="Unassembled WGS sequence"/>
</dbReference>
<dbReference type="Gene3D" id="1.10.3730.20">
    <property type="match status" value="1"/>
</dbReference>
<keyword evidence="1" id="KW-1133">Transmembrane helix</keyword>
<dbReference type="SUPFAM" id="SSF103481">
    <property type="entry name" value="Multidrug resistance efflux transporter EmrE"/>
    <property type="match status" value="1"/>
</dbReference>
<organism evidence="2 3">
    <name type="scientific">Rubrimonas cliftonensis</name>
    <dbReference type="NCBI Taxonomy" id="89524"/>
    <lineage>
        <taxon>Bacteria</taxon>
        <taxon>Pseudomonadati</taxon>
        <taxon>Pseudomonadota</taxon>
        <taxon>Alphaproteobacteria</taxon>
        <taxon>Rhodobacterales</taxon>
        <taxon>Paracoccaceae</taxon>
        <taxon>Rubrimonas</taxon>
    </lineage>
</organism>
<dbReference type="RefSeq" id="WP_093248408.1">
    <property type="nucleotide sequence ID" value="NZ_FNQM01000002.1"/>
</dbReference>
<dbReference type="OrthoDB" id="7777654at2"/>
<name>A0A1H3WVZ6_9RHOB</name>
<evidence type="ECO:0008006" key="4">
    <source>
        <dbReference type="Google" id="ProtNLM"/>
    </source>
</evidence>
<evidence type="ECO:0000313" key="2">
    <source>
        <dbReference type="EMBL" id="SDZ90554.1"/>
    </source>
</evidence>